<feature type="region of interest" description="Disordered" evidence="7">
    <location>
        <begin position="337"/>
        <end position="357"/>
    </location>
</feature>
<dbReference type="PROSITE" id="PS00108">
    <property type="entry name" value="PROTEIN_KINASE_ST"/>
    <property type="match status" value="1"/>
</dbReference>
<dbReference type="Pfam" id="PF00069">
    <property type="entry name" value="Pkinase"/>
    <property type="match status" value="1"/>
</dbReference>
<gene>
    <name evidence="10" type="ORF">HNAJ_LOCUS981</name>
</gene>
<feature type="compositionally biased region" description="Basic and acidic residues" evidence="7">
    <location>
        <begin position="137"/>
        <end position="152"/>
    </location>
</feature>
<feature type="region of interest" description="Disordered" evidence="7">
    <location>
        <begin position="51"/>
        <end position="82"/>
    </location>
</feature>
<evidence type="ECO:0000256" key="1">
    <source>
        <dbReference type="ARBA" id="ARBA00022527"/>
    </source>
</evidence>
<dbReference type="InterPro" id="IPR000719">
    <property type="entry name" value="Prot_kinase_dom"/>
</dbReference>
<dbReference type="PANTHER" id="PTHR24353">
    <property type="entry name" value="CYCLIC NUCLEOTIDE-DEPENDENT PROTEIN KINASE"/>
    <property type="match status" value="1"/>
</dbReference>
<organism evidence="10 11">
    <name type="scientific">Rodentolepis nana</name>
    <name type="common">Dwarf tapeworm</name>
    <name type="synonym">Hymenolepis nana</name>
    <dbReference type="NCBI Taxonomy" id="102285"/>
    <lineage>
        <taxon>Eukaryota</taxon>
        <taxon>Metazoa</taxon>
        <taxon>Spiralia</taxon>
        <taxon>Lophotrochozoa</taxon>
        <taxon>Platyhelminthes</taxon>
        <taxon>Cestoda</taxon>
        <taxon>Eucestoda</taxon>
        <taxon>Cyclophyllidea</taxon>
        <taxon>Hymenolepididae</taxon>
        <taxon>Rodentolepis</taxon>
    </lineage>
</organism>
<dbReference type="OrthoDB" id="63267at2759"/>
<keyword evidence="5 6" id="KW-0067">ATP-binding</keyword>
<evidence type="ECO:0000256" key="2">
    <source>
        <dbReference type="ARBA" id="ARBA00022679"/>
    </source>
</evidence>
<keyword evidence="11" id="KW-1185">Reference proteome</keyword>
<feature type="compositionally biased region" description="Polar residues" evidence="7">
    <location>
        <begin position="111"/>
        <end position="121"/>
    </location>
</feature>
<evidence type="ECO:0000256" key="4">
    <source>
        <dbReference type="ARBA" id="ARBA00022777"/>
    </source>
</evidence>
<dbReference type="PROSITE" id="PS50011">
    <property type="entry name" value="PROTEIN_KINASE_DOM"/>
    <property type="match status" value="1"/>
</dbReference>
<dbReference type="InterPro" id="IPR008271">
    <property type="entry name" value="Ser/Thr_kinase_AS"/>
</dbReference>
<evidence type="ECO:0008006" key="12">
    <source>
        <dbReference type="Google" id="ProtNLM"/>
    </source>
</evidence>
<accession>A0A3P7RS83</accession>
<dbReference type="FunFam" id="1.10.510.10:FF:000210">
    <property type="entry name" value="Non-specific serine/threonine protein kinase"/>
    <property type="match status" value="1"/>
</dbReference>
<dbReference type="SMART" id="SM00220">
    <property type="entry name" value="S_TKc"/>
    <property type="match status" value="1"/>
</dbReference>
<keyword evidence="3 6" id="KW-0547">Nucleotide-binding</keyword>
<feature type="domain" description="AGC-kinase C-terminal" evidence="9">
    <location>
        <begin position="862"/>
        <end position="923"/>
    </location>
</feature>
<dbReference type="SUPFAM" id="SSF56112">
    <property type="entry name" value="Protein kinase-like (PK-like)"/>
    <property type="match status" value="1"/>
</dbReference>
<feature type="region of interest" description="Disordered" evidence="7">
    <location>
        <begin position="102"/>
        <end position="159"/>
    </location>
</feature>
<evidence type="ECO:0000313" key="10">
    <source>
        <dbReference type="EMBL" id="VDN96840.1"/>
    </source>
</evidence>
<protein>
    <recommendedName>
        <fullName evidence="12">Non-specific serine/threonine protein kinase</fullName>
    </recommendedName>
</protein>
<sequence>MIFTSGSVSPFRARTTLPTDRPVALIRAREPSPKQQTRIPRGQNVTLVYGDRSQSRNGHEKGHRRTKSAAQPTVRVGRDYSPTKINGASKILYATEPETSDYPNVRISRPPYTTESSSPDAYSNHKLPYGFTVDSQLPERHNNNHESSKRNGENGMRFESTRPSGIPYFDYDSDINADTNDNGLRRERNDIYLDDQGRDHQPRIGYQEERMDSPVARNHNGNNSFNFQVGEDVRIAGYTPVNQLISGDLLPSPLIEPLPPKLDEDIDQPKRELNTWHDPTTKAESTYSSHGYEVVRDTDSYSLQQTNLEMPVPSSVTVGNNVSNDGKPLAVTGKEIPSYPPPPSLIPTPPSESPLPYQTPLISKPLQYKMEPKIRHEDQLSNNEQNRVSSFDLLNKVTVPVGSRIQQRIRELSAHLERKEQSSIPKKPLADSGKSKISASSNSQRKDIISEKSQQGEPPVATTKPPSTQFHALPMRVSGKYIDRMDTFIDQKFRAVDSKSSEHLKRIGLPANNQPTSITQKETGVPHYENISRSWRNSNPVSKQFKQNDEKCTLELPSKENMKTSIDESSGLRFIQSIQPGQLIVQRVRELMRGSGETHSIPVNSPNEPAQTKPLIEDFRLVAVLGEGKFGKVFLAEHKRDNTYVALKSFKKIDLLREGNVDTLKVEKRVLLTVSQKKHPCFVHMLAWMQQQHIQRGKFTEQQTVFYAASVVLALEFLHDNNIMYRDLKLENLLLTEKGYLKLLDFGLCKECTGPNDRTNTFCGTPEFVAPEIIIGNGYTRAIDWWCLGVLIYEMIVGKCPFAGASEEVIYKNIMRQEPRIPINVGDKPRDIIKRLMQKSPSKRLGATTGGSAVIKKHPFFANTDFEGILMQRVKPPFVPKIRDIEDVSNFYSRCTETLPRLSTTERSLSPQVNKLYFSDFDF</sequence>
<dbReference type="GO" id="GO:0004691">
    <property type="term" value="F:cAMP-dependent protein kinase activity"/>
    <property type="evidence" value="ECO:0007669"/>
    <property type="project" value="TreeGrafter"/>
</dbReference>
<feature type="binding site" evidence="6">
    <location>
        <position position="648"/>
    </location>
    <ligand>
        <name>ATP</name>
        <dbReference type="ChEBI" id="CHEBI:30616"/>
    </ligand>
</feature>
<evidence type="ECO:0000256" key="3">
    <source>
        <dbReference type="ARBA" id="ARBA00022741"/>
    </source>
</evidence>
<dbReference type="AlphaFoldDB" id="A0A3P7RS83"/>
<dbReference type="PANTHER" id="PTHR24353:SF37">
    <property type="entry name" value="CAMP-DEPENDENT PROTEIN KINASE CATALYTIC SUBUNIT PRKX"/>
    <property type="match status" value="1"/>
</dbReference>
<dbReference type="Proteomes" id="UP000278807">
    <property type="component" value="Unassembled WGS sequence"/>
</dbReference>
<dbReference type="PROSITE" id="PS51285">
    <property type="entry name" value="AGC_KINASE_CTER"/>
    <property type="match status" value="1"/>
</dbReference>
<dbReference type="EMBL" id="UZAE01000334">
    <property type="protein sequence ID" value="VDN96840.1"/>
    <property type="molecule type" value="Genomic_DNA"/>
</dbReference>
<keyword evidence="2" id="KW-0808">Transferase</keyword>
<dbReference type="Gene3D" id="1.10.510.10">
    <property type="entry name" value="Transferase(Phosphotransferase) domain 1"/>
    <property type="match status" value="1"/>
</dbReference>
<dbReference type="GO" id="GO:0005952">
    <property type="term" value="C:cAMP-dependent protein kinase complex"/>
    <property type="evidence" value="ECO:0007669"/>
    <property type="project" value="TreeGrafter"/>
</dbReference>
<reference evidence="10 11" key="1">
    <citation type="submission" date="2018-11" db="EMBL/GenBank/DDBJ databases">
        <authorList>
            <consortium name="Pathogen Informatics"/>
        </authorList>
    </citation>
    <scope>NUCLEOTIDE SEQUENCE [LARGE SCALE GENOMIC DNA]</scope>
</reference>
<dbReference type="Gene3D" id="3.30.200.20">
    <property type="entry name" value="Phosphorylase Kinase, domain 1"/>
    <property type="match status" value="2"/>
</dbReference>
<dbReference type="InterPro" id="IPR011009">
    <property type="entry name" value="Kinase-like_dom_sf"/>
</dbReference>
<dbReference type="PROSITE" id="PS00107">
    <property type="entry name" value="PROTEIN_KINASE_ATP"/>
    <property type="match status" value="1"/>
</dbReference>
<keyword evidence="1" id="KW-0723">Serine/threonine-protein kinase</keyword>
<name>A0A3P7RS83_RODNA</name>
<evidence type="ECO:0000313" key="11">
    <source>
        <dbReference type="Proteomes" id="UP000278807"/>
    </source>
</evidence>
<dbReference type="InterPro" id="IPR017441">
    <property type="entry name" value="Protein_kinase_ATP_BS"/>
</dbReference>
<feature type="compositionally biased region" description="Pro residues" evidence="7">
    <location>
        <begin position="338"/>
        <end position="353"/>
    </location>
</feature>
<feature type="region of interest" description="Disordered" evidence="7">
    <location>
        <begin position="416"/>
        <end position="470"/>
    </location>
</feature>
<dbReference type="InterPro" id="IPR000961">
    <property type="entry name" value="AGC-kinase_C"/>
</dbReference>
<proteinExistence type="predicted"/>
<evidence type="ECO:0000256" key="6">
    <source>
        <dbReference type="PROSITE-ProRule" id="PRU10141"/>
    </source>
</evidence>
<evidence type="ECO:0000259" key="8">
    <source>
        <dbReference type="PROSITE" id="PS50011"/>
    </source>
</evidence>
<evidence type="ECO:0000256" key="7">
    <source>
        <dbReference type="SAM" id="MobiDB-lite"/>
    </source>
</evidence>
<dbReference type="GO" id="GO:0005524">
    <property type="term" value="F:ATP binding"/>
    <property type="evidence" value="ECO:0007669"/>
    <property type="project" value="UniProtKB-UniRule"/>
</dbReference>
<feature type="domain" description="Protein kinase" evidence="8">
    <location>
        <begin position="619"/>
        <end position="861"/>
    </location>
</feature>
<dbReference type="SMART" id="SM00133">
    <property type="entry name" value="S_TK_X"/>
    <property type="match status" value="1"/>
</dbReference>
<evidence type="ECO:0000256" key="5">
    <source>
        <dbReference type="ARBA" id="ARBA00022840"/>
    </source>
</evidence>
<keyword evidence="4" id="KW-0418">Kinase</keyword>
<evidence type="ECO:0000259" key="9">
    <source>
        <dbReference type="PROSITE" id="PS51285"/>
    </source>
</evidence>